<protein>
    <submittedName>
        <fullName evidence="2">TfoX N-terminal domain protein</fullName>
    </submittedName>
</protein>
<dbReference type="PANTHER" id="PTHR36121:SF1">
    <property type="entry name" value="PROTEIN SXY"/>
    <property type="match status" value="1"/>
</dbReference>
<evidence type="ECO:0000313" key="2">
    <source>
        <dbReference type="EMBL" id="AMP11606.1"/>
    </source>
</evidence>
<dbReference type="SUPFAM" id="SSF159894">
    <property type="entry name" value="YgaC/TfoX-N like"/>
    <property type="match status" value="1"/>
</dbReference>
<dbReference type="Gene3D" id="3.30.1460.30">
    <property type="entry name" value="YgaC/TfoX-N like chaperone"/>
    <property type="match status" value="1"/>
</dbReference>
<sequence>MSRNDALIDYIHELLTPLGAISVRRMFGGYGIYHDGVMIGIVFDGDLFLKVDDATRPQFAAAGCRPFVYESRGKQIETSYWSAPEEALDSPPAMLPWARLAYAAALRKANAKPAGKPRKR</sequence>
<evidence type="ECO:0000313" key="3">
    <source>
        <dbReference type="Proteomes" id="UP000071778"/>
    </source>
</evidence>
<dbReference type="InterPro" id="IPR047525">
    <property type="entry name" value="TfoX-like"/>
</dbReference>
<gene>
    <name evidence="2" type="ORF">CAter282_3935</name>
</gene>
<dbReference type="PATRIC" id="fig|279058.17.peg.4255"/>
<proteinExistence type="predicted"/>
<evidence type="ECO:0000259" key="1">
    <source>
        <dbReference type="Pfam" id="PF04993"/>
    </source>
</evidence>
<dbReference type="Proteomes" id="UP000071778">
    <property type="component" value="Chromosome"/>
</dbReference>
<dbReference type="EMBL" id="CP013235">
    <property type="protein sequence ID" value="AMP11606.1"/>
    <property type="molecule type" value="Genomic_DNA"/>
</dbReference>
<dbReference type="PANTHER" id="PTHR36121">
    <property type="entry name" value="PROTEIN SXY"/>
    <property type="match status" value="1"/>
</dbReference>
<dbReference type="Pfam" id="PF04993">
    <property type="entry name" value="TfoX_N"/>
    <property type="match status" value="1"/>
</dbReference>
<name>A0A127PVD2_9BURK</name>
<reference evidence="2 3" key="1">
    <citation type="submission" date="2015-11" db="EMBL/GenBank/DDBJ databases">
        <title>Exploring the genomic traits of fungus-feeding bacterial genus Collimonas.</title>
        <authorList>
            <person name="Song C."/>
            <person name="Schmidt R."/>
            <person name="de Jager V."/>
            <person name="Krzyzanowska D."/>
            <person name="Jongedijk E."/>
            <person name="Cankar K."/>
            <person name="Beekwilder J."/>
            <person name="van Veen A."/>
            <person name="de Boer W."/>
            <person name="van Veen J.A."/>
            <person name="Garbeva P."/>
        </authorList>
    </citation>
    <scope>NUCLEOTIDE SEQUENCE [LARGE SCALE GENOMIC DNA]</scope>
    <source>
        <strain evidence="2 3">Ter282</strain>
    </source>
</reference>
<organism evidence="2 3">
    <name type="scientific">Collimonas arenae</name>
    <dbReference type="NCBI Taxonomy" id="279058"/>
    <lineage>
        <taxon>Bacteria</taxon>
        <taxon>Pseudomonadati</taxon>
        <taxon>Pseudomonadota</taxon>
        <taxon>Betaproteobacteria</taxon>
        <taxon>Burkholderiales</taxon>
        <taxon>Oxalobacteraceae</taxon>
        <taxon>Collimonas</taxon>
    </lineage>
</organism>
<dbReference type="RefSeq" id="WP_061534557.1">
    <property type="nucleotide sequence ID" value="NZ_CP013233.1"/>
</dbReference>
<feature type="domain" description="TfoX N-terminal" evidence="1">
    <location>
        <begin position="13"/>
        <end position="105"/>
    </location>
</feature>
<accession>A0A127PVD2</accession>
<dbReference type="OrthoDB" id="8687154at2"/>
<dbReference type="InterPro" id="IPR007076">
    <property type="entry name" value="TfoX_N"/>
</dbReference>
<dbReference type="AlphaFoldDB" id="A0A127PVD2"/>
<keyword evidence="3" id="KW-1185">Reference proteome</keyword>